<feature type="region of interest" description="Disordered" evidence="1">
    <location>
        <begin position="188"/>
        <end position="211"/>
    </location>
</feature>
<comment type="caution">
    <text evidence="2">The sequence shown here is derived from an EMBL/GenBank/DDBJ whole genome shotgun (WGS) entry which is preliminary data.</text>
</comment>
<evidence type="ECO:0000313" key="3">
    <source>
        <dbReference type="Proteomes" id="UP000596742"/>
    </source>
</evidence>
<accession>A0A8B6ETX7</accession>
<dbReference type="Proteomes" id="UP000596742">
    <property type="component" value="Unassembled WGS sequence"/>
</dbReference>
<gene>
    <name evidence="2" type="ORF">MGAL_10B035193</name>
</gene>
<evidence type="ECO:0000256" key="1">
    <source>
        <dbReference type="SAM" id="MobiDB-lite"/>
    </source>
</evidence>
<organism evidence="2 3">
    <name type="scientific">Mytilus galloprovincialis</name>
    <name type="common">Mediterranean mussel</name>
    <dbReference type="NCBI Taxonomy" id="29158"/>
    <lineage>
        <taxon>Eukaryota</taxon>
        <taxon>Metazoa</taxon>
        <taxon>Spiralia</taxon>
        <taxon>Lophotrochozoa</taxon>
        <taxon>Mollusca</taxon>
        <taxon>Bivalvia</taxon>
        <taxon>Autobranchia</taxon>
        <taxon>Pteriomorphia</taxon>
        <taxon>Mytilida</taxon>
        <taxon>Mytiloidea</taxon>
        <taxon>Mytilidae</taxon>
        <taxon>Mytilinae</taxon>
        <taxon>Mytilus</taxon>
    </lineage>
</organism>
<dbReference type="AlphaFoldDB" id="A0A8B6ETX7"/>
<protein>
    <submittedName>
        <fullName evidence="2">Uncharacterized protein</fullName>
    </submittedName>
</protein>
<dbReference type="OrthoDB" id="6111476at2759"/>
<reference evidence="2" key="1">
    <citation type="submission" date="2018-11" db="EMBL/GenBank/DDBJ databases">
        <authorList>
            <person name="Alioto T."/>
            <person name="Alioto T."/>
        </authorList>
    </citation>
    <scope>NUCLEOTIDE SEQUENCE</scope>
</reference>
<proteinExistence type="predicted"/>
<name>A0A8B6ETX7_MYTGA</name>
<feature type="compositionally biased region" description="Basic residues" evidence="1">
    <location>
        <begin position="193"/>
        <end position="211"/>
    </location>
</feature>
<dbReference type="EMBL" id="UYJE01005729">
    <property type="protein sequence ID" value="VDI39736.1"/>
    <property type="molecule type" value="Genomic_DNA"/>
</dbReference>
<sequence length="211" mass="24295">MDDLTVTTSYYIEAKWILLGLGEVVTWARMKFKPRKSRSMILRKGQIKTKFKLKIQGDEVSTLVDDPIKCLGKWFDDTLKDNTSVKTVQKDIGLYSRSSQLQLPLTSTLEECKVLKSRRVMTLRDSKDSKISKAGIQTRTGRKWSARTAVDQAGSILHHKDIVGNTCTGRQGYGMTHFQQWSKAIPKREQKHGAVRNKNRRRRTKKDKRQI</sequence>
<evidence type="ECO:0000313" key="2">
    <source>
        <dbReference type="EMBL" id="VDI39736.1"/>
    </source>
</evidence>
<keyword evidence="3" id="KW-1185">Reference proteome</keyword>